<dbReference type="SUPFAM" id="SSF46785">
    <property type="entry name" value="Winged helix' DNA-binding domain"/>
    <property type="match status" value="1"/>
</dbReference>
<reference evidence="1" key="1">
    <citation type="submission" date="2022-10" db="EMBL/GenBank/DDBJ databases">
        <title>The complete genomes of actinobacterial strains from the NBC collection.</title>
        <authorList>
            <person name="Joergensen T.S."/>
            <person name="Alvarez Arevalo M."/>
            <person name="Sterndorff E.B."/>
            <person name="Faurdal D."/>
            <person name="Vuksanovic O."/>
            <person name="Mourched A.-S."/>
            <person name="Charusanti P."/>
            <person name="Shaw S."/>
            <person name="Blin K."/>
            <person name="Weber T."/>
        </authorList>
    </citation>
    <scope>NUCLEOTIDE SEQUENCE</scope>
    <source>
        <strain evidence="1">NBC_01482</strain>
    </source>
</reference>
<evidence type="ECO:0000313" key="1">
    <source>
        <dbReference type="EMBL" id="WUV48751.1"/>
    </source>
</evidence>
<dbReference type="InterPro" id="IPR036388">
    <property type="entry name" value="WH-like_DNA-bd_sf"/>
</dbReference>
<evidence type="ECO:0000313" key="2">
    <source>
        <dbReference type="Proteomes" id="UP001432062"/>
    </source>
</evidence>
<name>A0ABZ1Z0E0_9NOCA</name>
<gene>
    <name evidence="1" type="ORF">OG563_11480</name>
</gene>
<sequence>MAQQEGSLSVPQTRVLRTLSCGGMLTEQQIKNSASLTAWTTRQTVANLASRNLIVGGARQGRYEITRLGRNTLAAKASNRGSAKA</sequence>
<keyword evidence="2" id="KW-1185">Reference proteome</keyword>
<evidence type="ECO:0008006" key="3">
    <source>
        <dbReference type="Google" id="ProtNLM"/>
    </source>
</evidence>
<dbReference type="Gene3D" id="1.10.10.10">
    <property type="entry name" value="Winged helix-like DNA-binding domain superfamily/Winged helix DNA-binding domain"/>
    <property type="match status" value="1"/>
</dbReference>
<organism evidence="1 2">
    <name type="scientific">Nocardia vinacea</name>
    <dbReference type="NCBI Taxonomy" id="96468"/>
    <lineage>
        <taxon>Bacteria</taxon>
        <taxon>Bacillati</taxon>
        <taxon>Actinomycetota</taxon>
        <taxon>Actinomycetes</taxon>
        <taxon>Mycobacteriales</taxon>
        <taxon>Nocardiaceae</taxon>
        <taxon>Nocardia</taxon>
    </lineage>
</organism>
<accession>A0ABZ1Z0E0</accession>
<dbReference type="EMBL" id="CP109441">
    <property type="protein sequence ID" value="WUV48751.1"/>
    <property type="molecule type" value="Genomic_DNA"/>
</dbReference>
<dbReference type="RefSeq" id="WP_329413157.1">
    <property type="nucleotide sequence ID" value="NZ_CP109441.1"/>
</dbReference>
<protein>
    <recommendedName>
        <fullName evidence="3">HTH marR-type domain-containing protein</fullName>
    </recommendedName>
</protein>
<proteinExistence type="predicted"/>
<dbReference type="Proteomes" id="UP001432062">
    <property type="component" value="Chromosome"/>
</dbReference>
<dbReference type="InterPro" id="IPR036390">
    <property type="entry name" value="WH_DNA-bd_sf"/>
</dbReference>